<dbReference type="Pfam" id="PF04023">
    <property type="entry name" value="FeoA"/>
    <property type="match status" value="1"/>
</dbReference>
<dbReference type="Gene3D" id="1.10.10.10">
    <property type="entry name" value="Winged helix-like DNA-binding domain superfamily/Winged helix DNA-binding domain"/>
    <property type="match status" value="1"/>
</dbReference>
<dbReference type="InterPro" id="IPR036388">
    <property type="entry name" value="WH-like_DNA-bd_sf"/>
</dbReference>
<protein>
    <recommendedName>
        <fullName evidence="2">Ferrous iron transporter FeoA-like domain-containing protein</fullName>
    </recommendedName>
</protein>
<dbReference type="InterPro" id="IPR038157">
    <property type="entry name" value="FeoA_core_dom"/>
</dbReference>
<keyword evidence="4" id="KW-1185">Reference proteome</keyword>
<dbReference type="AlphaFoldDB" id="A0A0A2F2V6"/>
<dbReference type="eggNOG" id="COG1321">
    <property type="taxonomic scope" value="Bacteria"/>
</dbReference>
<gene>
    <name evidence="3" type="ORF">HQ35_01875</name>
</gene>
<dbReference type="OrthoDB" id="9791355at2"/>
<organism evidence="3 4">
    <name type="scientific">Porphyromonas cangingivalis</name>
    <dbReference type="NCBI Taxonomy" id="36874"/>
    <lineage>
        <taxon>Bacteria</taxon>
        <taxon>Pseudomonadati</taxon>
        <taxon>Bacteroidota</taxon>
        <taxon>Bacteroidia</taxon>
        <taxon>Bacteroidales</taxon>
        <taxon>Porphyromonadaceae</taxon>
        <taxon>Porphyromonas</taxon>
    </lineage>
</organism>
<dbReference type="SUPFAM" id="SSF50037">
    <property type="entry name" value="C-terminal domain of transcriptional repressors"/>
    <property type="match status" value="1"/>
</dbReference>
<accession>A0A0A2F2V6</accession>
<dbReference type="InterPro" id="IPR008988">
    <property type="entry name" value="Transcriptional_repressor_C"/>
</dbReference>
<dbReference type="SMART" id="SM00899">
    <property type="entry name" value="FeoA"/>
    <property type="match status" value="1"/>
</dbReference>
<dbReference type="SUPFAM" id="SSF47979">
    <property type="entry name" value="Iron-dependent repressor protein, dimerization domain"/>
    <property type="match status" value="1"/>
</dbReference>
<dbReference type="STRING" id="36874.HQ34_05840"/>
<dbReference type="GO" id="GO:0046914">
    <property type="term" value="F:transition metal ion binding"/>
    <property type="evidence" value="ECO:0007669"/>
    <property type="project" value="InterPro"/>
</dbReference>
<dbReference type="GO" id="GO:0046983">
    <property type="term" value="F:protein dimerization activity"/>
    <property type="evidence" value="ECO:0007669"/>
    <property type="project" value="InterPro"/>
</dbReference>
<dbReference type="InterPro" id="IPR052713">
    <property type="entry name" value="FeoA"/>
</dbReference>
<dbReference type="Gene3D" id="2.30.30.90">
    <property type="match status" value="1"/>
</dbReference>
<dbReference type="PANTHER" id="PTHR42954">
    <property type="entry name" value="FE(2+) TRANSPORT PROTEIN A"/>
    <property type="match status" value="1"/>
</dbReference>
<evidence type="ECO:0000313" key="4">
    <source>
        <dbReference type="Proteomes" id="UP000030125"/>
    </source>
</evidence>
<dbReference type="EMBL" id="JQJD01000007">
    <property type="protein sequence ID" value="KGN82819.1"/>
    <property type="molecule type" value="Genomic_DNA"/>
</dbReference>
<dbReference type="InterPro" id="IPR036421">
    <property type="entry name" value="Fe_dep_repressor_sf"/>
</dbReference>
<evidence type="ECO:0000259" key="2">
    <source>
        <dbReference type="SMART" id="SM00899"/>
    </source>
</evidence>
<dbReference type="RefSeq" id="WP_036850493.1">
    <property type="nucleotide sequence ID" value="NZ_CALTZT010000016.1"/>
</dbReference>
<dbReference type="eggNOG" id="COG1918">
    <property type="taxonomic scope" value="Bacteria"/>
</dbReference>
<keyword evidence="1" id="KW-0408">Iron</keyword>
<dbReference type="InterPro" id="IPR001367">
    <property type="entry name" value="Fe_dep_repressor"/>
</dbReference>
<comment type="caution">
    <text evidence="3">The sequence shown here is derived from an EMBL/GenBank/DDBJ whole genome shotgun (WGS) entry which is preliminary data.</text>
</comment>
<name>A0A0A2F2V6_PORCN</name>
<dbReference type="Proteomes" id="UP000030125">
    <property type="component" value="Unassembled WGS sequence"/>
</dbReference>
<dbReference type="InterPro" id="IPR007167">
    <property type="entry name" value="Fe-transptr_FeoA-like"/>
</dbReference>
<sequence length="340" mass="38649">MEKLIIVVLLIIVLLLAVLAWVFYRKLRDKQEAEYFIEDLLKHFFTKNKEAWTLDDIRAWKDINEDTVRKYLNIAECRGWIHLSGASDNIVVISPAGLTYGAQMSRAHRIYERYLAEKTSYPKDEWHRRAELKEHHLTPSDVEELSRSMGHPLFDPSGEPIPPRVGGLPDFQFIALDEVTDTDAVYTVAALPDDEEKRVLTFLHQGLIVGVPVQVLGTGTTARLRVEDKIIEVPEHWQPHVLLKHKDTDTPLPDGLIPLSKLRPGERAVIVRMKSIIMGEKRRRLSDLGFVKGGEVSVYMASPLGHPVAYLVRDTAIALRRDQADHILVQPIKSPRDANS</sequence>
<evidence type="ECO:0000313" key="3">
    <source>
        <dbReference type="EMBL" id="KGN82819.1"/>
    </source>
</evidence>
<proteinExistence type="predicted"/>
<dbReference type="Pfam" id="PF02742">
    <property type="entry name" value="Fe_dep_repr_C"/>
    <property type="match status" value="1"/>
</dbReference>
<evidence type="ECO:0000256" key="1">
    <source>
        <dbReference type="ARBA" id="ARBA00023004"/>
    </source>
</evidence>
<feature type="domain" description="Ferrous iron transporter FeoA-like" evidence="2">
    <location>
        <begin position="257"/>
        <end position="331"/>
    </location>
</feature>
<reference evidence="3 4" key="1">
    <citation type="submission" date="2014-08" db="EMBL/GenBank/DDBJ databases">
        <title>Porphyromonas cangingivalis strain:COT-109_OH1386 Genome sequencing.</title>
        <authorList>
            <person name="Wallis C."/>
            <person name="Deusch O."/>
            <person name="O'Flynn C."/>
            <person name="Davis I."/>
            <person name="Jospin G."/>
            <person name="Darling A.E."/>
            <person name="Coil D.A."/>
            <person name="Alexiev A."/>
            <person name="Horsfall A."/>
            <person name="Kirkwood N."/>
            <person name="Harris S."/>
            <person name="Eisen J.A."/>
        </authorList>
    </citation>
    <scope>NUCLEOTIDE SEQUENCE [LARGE SCALE GENOMIC DNA]</scope>
    <source>
        <strain evidence="4">COT-109 OH1386</strain>
    </source>
</reference>
<dbReference type="PANTHER" id="PTHR42954:SF2">
    <property type="entry name" value="FE(2+) TRANSPORT PROTEIN A"/>
    <property type="match status" value="1"/>
</dbReference>